<dbReference type="EMBL" id="MN739904">
    <property type="protein sequence ID" value="QHT76867.1"/>
    <property type="molecule type" value="Genomic_DNA"/>
</dbReference>
<dbReference type="AlphaFoldDB" id="A0A6C0H8Y9"/>
<proteinExistence type="predicted"/>
<protein>
    <submittedName>
        <fullName evidence="1">Uncharacterized protein</fullName>
    </submittedName>
</protein>
<name>A0A6C0H8Y9_9ZZZZ</name>
<evidence type="ECO:0000313" key="1">
    <source>
        <dbReference type="EMBL" id="QHT76867.1"/>
    </source>
</evidence>
<organism evidence="1">
    <name type="scientific">viral metagenome</name>
    <dbReference type="NCBI Taxonomy" id="1070528"/>
    <lineage>
        <taxon>unclassified sequences</taxon>
        <taxon>metagenomes</taxon>
        <taxon>organismal metagenomes</taxon>
    </lineage>
</organism>
<sequence>MGEAIVQVRTDFPININESNFPHSDNIRNIIYNHQFNKLLQHIKTEIINCTSTNLNNNNIKFNLVTIALYPPEIINDVKNYLKTKNYKNVDIEDAQGNVVGWKLYW</sequence>
<accession>A0A6C0H8Y9</accession>
<reference evidence="1" key="1">
    <citation type="journal article" date="2020" name="Nature">
        <title>Giant virus diversity and host interactions through global metagenomics.</title>
        <authorList>
            <person name="Schulz F."/>
            <person name="Roux S."/>
            <person name="Paez-Espino D."/>
            <person name="Jungbluth S."/>
            <person name="Walsh D.A."/>
            <person name="Denef V.J."/>
            <person name="McMahon K.D."/>
            <person name="Konstantinidis K.T."/>
            <person name="Eloe-Fadrosh E.A."/>
            <person name="Kyrpides N.C."/>
            <person name="Woyke T."/>
        </authorList>
    </citation>
    <scope>NUCLEOTIDE SEQUENCE</scope>
    <source>
        <strain evidence="1">GVMAG-M-3300023179-82</strain>
    </source>
</reference>